<accession>A0A401S738</accession>
<dbReference type="GO" id="GO:0085029">
    <property type="term" value="P:extracellular matrix assembly"/>
    <property type="evidence" value="ECO:0007669"/>
    <property type="project" value="TreeGrafter"/>
</dbReference>
<dbReference type="GO" id="GO:0030213">
    <property type="term" value="P:hyaluronan biosynthetic process"/>
    <property type="evidence" value="ECO:0007669"/>
    <property type="project" value="TreeGrafter"/>
</dbReference>
<dbReference type="PANTHER" id="PTHR22913">
    <property type="entry name" value="HYALURONAN SYNTHASE"/>
    <property type="match status" value="1"/>
</dbReference>
<feature type="transmembrane region" description="Helical" evidence="4">
    <location>
        <begin position="18"/>
        <end position="41"/>
    </location>
</feature>
<dbReference type="Pfam" id="PF00535">
    <property type="entry name" value="Glycos_transf_2"/>
    <property type="match status" value="1"/>
</dbReference>
<dbReference type="AlphaFoldDB" id="A0A401S738"/>
<dbReference type="Proteomes" id="UP000287033">
    <property type="component" value="Unassembled WGS sequence"/>
</dbReference>
<dbReference type="OMA" id="IEYPSHE"/>
<evidence type="ECO:0000259" key="5">
    <source>
        <dbReference type="Pfam" id="PF00535"/>
    </source>
</evidence>
<comment type="subcellular location">
    <subcellularLocation>
        <location evidence="1">Membrane</location>
    </subcellularLocation>
</comment>
<reference evidence="6 7" key="1">
    <citation type="journal article" date="2018" name="Nat. Ecol. Evol.">
        <title>Shark genomes provide insights into elasmobranch evolution and the origin of vertebrates.</title>
        <authorList>
            <person name="Hara Y"/>
            <person name="Yamaguchi K"/>
            <person name="Onimaru K"/>
            <person name="Kadota M"/>
            <person name="Koyanagi M"/>
            <person name="Keeley SD"/>
            <person name="Tatsumi K"/>
            <person name="Tanaka K"/>
            <person name="Motone F"/>
            <person name="Kageyama Y"/>
            <person name="Nozu R"/>
            <person name="Adachi N"/>
            <person name="Nishimura O"/>
            <person name="Nakagawa R"/>
            <person name="Tanegashima C"/>
            <person name="Kiyatake I"/>
            <person name="Matsumoto R"/>
            <person name="Murakumo K"/>
            <person name="Nishida K"/>
            <person name="Terakita A"/>
            <person name="Kuratani S"/>
            <person name="Sato K"/>
            <person name="Hyodo S Kuraku.S."/>
        </authorList>
    </citation>
    <scope>NUCLEOTIDE SEQUENCE [LARGE SCALE GENOMIC DNA]</scope>
</reference>
<keyword evidence="7" id="KW-1185">Reference proteome</keyword>
<dbReference type="STRING" id="137246.A0A401S738"/>
<dbReference type="EMBL" id="BEZZ01000115">
    <property type="protein sequence ID" value="GCC26206.1"/>
    <property type="molecule type" value="Genomic_DNA"/>
</dbReference>
<dbReference type="GO" id="GO:0005886">
    <property type="term" value="C:plasma membrane"/>
    <property type="evidence" value="ECO:0007669"/>
    <property type="project" value="UniProtKB-SubCell"/>
</dbReference>
<evidence type="ECO:0000256" key="4">
    <source>
        <dbReference type="SAM" id="Phobius"/>
    </source>
</evidence>
<evidence type="ECO:0000256" key="3">
    <source>
        <dbReference type="ARBA" id="ARBA00023136"/>
    </source>
</evidence>
<sequence>MSWAYLAGFQLLLNGYKLISLGVCGSLIIIHLFLQTVFALFECSTTKDNVLHRSSAKSVAIIIPAYQEDPLYLTQCLNSVKNIEYPSHELRIIMVIDGNSKEDQYMMDMFKEVFCKEDIGTYVWEGNYHSRNFNRVIQNKEEDNNKRPYRDPVNLFYGESCIGNPERLDVESLIRNKHFVCIMQKRGGKREVMYTAFKAVGNLVDYIQVCDSDTKLDSRATMELVKVLDSKENYGAVGGEVRVLNVTDSFVSFISSLCYWITFNIERACQSYFDCVSCISGPLGMYRNNVLQQLLEPWYNQRFLGIRCTFGDDRHLTNRVLSLGYSTK</sequence>
<dbReference type="OrthoDB" id="9876900at2759"/>
<evidence type="ECO:0000313" key="6">
    <source>
        <dbReference type="EMBL" id="GCC26206.1"/>
    </source>
</evidence>
<dbReference type="InterPro" id="IPR001173">
    <property type="entry name" value="Glyco_trans_2-like"/>
</dbReference>
<dbReference type="GO" id="GO:0050501">
    <property type="term" value="F:hyaluronan synthase activity"/>
    <property type="evidence" value="ECO:0007669"/>
    <property type="project" value="TreeGrafter"/>
</dbReference>
<feature type="domain" description="Glycosyltransferase 2-like" evidence="5">
    <location>
        <begin position="61"/>
        <end position="138"/>
    </location>
</feature>
<dbReference type="SUPFAM" id="SSF53448">
    <property type="entry name" value="Nucleotide-diphospho-sugar transferases"/>
    <property type="match status" value="1"/>
</dbReference>
<gene>
    <name evidence="6" type="ORF">chiPu_0004621</name>
</gene>
<dbReference type="InterPro" id="IPR029044">
    <property type="entry name" value="Nucleotide-diphossugar_trans"/>
</dbReference>
<evidence type="ECO:0000256" key="2">
    <source>
        <dbReference type="ARBA" id="ARBA00006782"/>
    </source>
</evidence>
<comment type="caution">
    <text evidence="6">The sequence shown here is derived from an EMBL/GenBank/DDBJ whole genome shotgun (WGS) entry which is preliminary data.</text>
</comment>
<keyword evidence="4" id="KW-0812">Transmembrane</keyword>
<proteinExistence type="inferred from homology"/>
<comment type="similarity">
    <text evidence="2">Belongs to the NodC/HAS family.</text>
</comment>
<name>A0A401S738_CHIPU</name>
<evidence type="ECO:0000256" key="1">
    <source>
        <dbReference type="ARBA" id="ARBA00004370"/>
    </source>
</evidence>
<protein>
    <recommendedName>
        <fullName evidence="5">Glycosyltransferase 2-like domain-containing protein</fullName>
    </recommendedName>
</protein>
<dbReference type="PANTHER" id="PTHR22913:SF4">
    <property type="entry name" value="HYALURONAN SYNTHASE 1"/>
    <property type="match status" value="1"/>
</dbReference>
<dbReference type="Gene3D" id="3.90.550.10">
    <property type="entry name" value="Spore Coat Polysaccharide Biosynthesis Protein SpsA, Chain A"/>
    <property type="match status" value="2"/>
</dbReference>
<keyword evidence="4" id="KW-1133">Transmembrane helix</keyword>
<dbReference type="Pfam" id="PF03142">
    <property type="entry name" value="Chitin_synth_2"/>
    <property type="match status" value="1"/>
</dbReference>
<keyword evidence="3 4" id="KW-0472">Membrane</keyword>
<organism evidence="6 7">
    <name type="scientific">Chiloscyllium punctatum</name>
    <name type="common">Brownbanded bambooshark</name>
    <name type="synonym">Hemiscyllium punctatum</name>
    <dbReference type="NCBI Taxonomy" id="137246"/>
    <lineage>
        <taxon>Eukaryota</taxon>
        <taxon>Metazoa</taxon>
        <taxon>Chordata</taxon>
        <taxon>Craniata</taxon>
        <taxon>Vertebrata</taxon>
        <taxon>Chondrichthyes</taxon>
        <taxon>Elasmobranchii</taxon>
        <taxon>Galeomorphii</taxon>
        <taxon>Galeoidea</taxon>
        <taxon>Orectolobiformes</taxon>
        <taxon>Hemiscylliidae</taxon>
        <taxon>Chiloscyllium</taxon>
    </lineage>
</organism>
<evidence type="ECO:0000313" key="7">
    <source>
        <dbReference type="Proteomes" id="UP000287033"/>
    </source>
</evidence>